<name>A0A3D9HRN7_9PROT</name>
<evidence type="ECO:0000313" key="3">
    <source>
        <dbReference type="Proteomes" id="UP000256845"/>
    </source>
</evidence>
<feature type="compositionally biased region" description="Low complexity" evidence="1">
    <location>
        <begin position="29"/>
        <end position="46"/>
    </location>
</feature>
<dbReference type="Proteomes" id="UP000256845">
    <property type="component" value="Unassembled WGS sequence"/>
</dbReference>
<dbReference type="InterPro" id="IPR021973">
    <property type="entry name" value="SprA-related"/>
</dbReference>
<evidence type="ECO:0000256" key="1">
    <source>
        <dbReference type="SAM" id="MobiDB-lite"/>
    </source>
</evidence>
<dbReference type="EMBL" id="QRDW01000002">
    <property type="protein sequence ID" value="RED52158.1"/>
    <property type="molecule type" value="Genomic_DNA"/>
</dbReference>
<feature type="compositionally biased region" description="Basic and acidic residues" evidence="1">
    <location>
        <begin position="110"/>
        <end position="125"/>
    </location>
</feature>
<keyword evidence="3" id="KW-1185">Reference proteome</keyword>
<feature type="region of interest" description="Disordered" evidence="1">
    <location>
        <begin position="316"/>
        <end position="335"/>
    </location>
</feature>
<sequence length="335" mass="35099">MNNRGLQQKNKRQKAGTVTEAIGSTNLISSASQTVAATTGATSSRTSQDKTTEKNTSSGVSTSAETTKLQTASQSTNTALLSLDTLLASLEENQPKDPEAAEGGSTADAQDAKSDAQEDGKKDNAPTDLAQLTEADLARIRQLSLQDSQVRLNEEAHVRVGGQYAGSPSYEFETGPDNRQYAISGEVSFNDTPIAGNPEATIRKLSIVKNAALAPAEPSTQDRAIASKASNGITQAQAQLRAQQLQERAEANREEADAKLAESRAEAKARNEAQNASASGEETRRVPSNTAVQFAGPTPYEDGSITAQSSANAFDAADKLTTDTPAPAIVTSEIS</sequence>
<feature type="compositionally biased region" description="Basic and acidic residues" evidence="1">
    <location>
        <begin position="247"/>
        <end position="271"/>
    </location>
</feature>
<feature type="region of interest" description="Disordered" evidence="1">
    <location>
        <begin position="1"/>
        <end position="75"/>
    </location>
</feature>
<comment type="caution">
    <text evidence="2">The sequence shown here is derived from an EMBL/GenBank/DDBJ whole genome shotgun (WGS) entry which is preliminary data.</text>
</comment>
<reference evidence="2 3" key="1">
    <citation type="submission" date="2018-07" db="EMBL/GenBank/DDBJ databases">
        <title>Genomic Encyclopedia of Type Strains, Phase III (KMG-III): the genomes of soil and plant-associated and newly described type strains.</title>
        <authorList>
            <person name="Whitman W."/>
        </authorList>
    </citation>
    <scope>NUCLEOTIDE SEQUENCE [LARGE SCALE GENOMIC DNA]</scope>
    <source>
        <strain evidence="2 3">CECT 8488</strain>
    </source>
</reference>
<dbReference type="OrthoDB" id="9812722at2"/>
<organism evidence="2 3">
    <name type="scientific">Aestuariispira insulae</name>
    <dbReference type="NCBI Taxonomy" id="1461337"/>
    <lineage>
        <taxon>Bacteria</taxon>
        <taxon>Pseudomonadati</taxon>
        <taxon>Pseudomonadota</taxon>
        <taxon>Alphaproteobacteria</taxon>
        <taxon>Rhodospirillales</taxon>
        <taxon>Kiloniellaceae</taxon>
        <taxon>Aestuariispira</taxon>
    </lineage>
</organism>
<feature type="region of interest" description="Disordered" evidence="1">
    <location>
        <begin position="241"/>
        <end position="309"/>
    </location>
</feature>
<feature type="region of interest" description="Disordered" evidence="1">
    <location>
        <begin position="94"/>
        <end position="128"/>
    </location>
</feature>
<evidence type="ECO:0000313" key="2">
    <source>
        <dbReference type="EMBL" id="RED52158.1"/>
    </source>
</evidence>
<dbReference type="Pfam" id="PF12118">
    <property type="entry name" value="SprA-related"/>
    <property type="match status" value="1"/>
</dbReference>
<dbReference type="AlphaFoldDB" id="A0A3D9HRN7"/>
<gene>
    <name evidence="2" type="ORF">DFP90_102176</name>
</gene>
<feature type="compositionally biased region" description="Polar residues" evidence="1">
    <location>
        <begin position="54"/>
        <end position="75"/>
    </location>
</feature>
<protein>
    <submittedName>
        <fullName evidence="2">SprA family protein</fullName>
    </submittedName>
</protein>
<feature type="compositionally biased region" description="Polar residues" evidence="1">
    <location>
        <begin position="272"/>
        <end position="292"/>
    </location>
</feature>
<proteinExistence type="predicted"/>
<accession>A0A3D9HRN7</accession>